<reference evidence="2 3" key="1">
    <citation type="journal article" date="2024" name="Nat. Commun.">
        <title>Phylogenomics reveals the evolutionary origins of lichenization in chlorophyte algae.</title>
        <authorList>
            <person name="Puginier C."/>
            <person name="Libourel C."/>
            <person name="Otte J."/>
            <person name="Skaloud P."/>
            <person name="Haon M."/>
            <person name="Grisel S."/>
            <person name="Petersen M."/>
            <person name="Berrin J.G."/>
            <person name="Delaux P.M."/>
            <person name="Dal Grande F."/>
            <person name="Keller J."/>
        </authorList>
    </citation>
    <scope>NUCLEOTIDE SEQUENCE [LARGE SCALE GENOMIC DNA]</scope>
    <source>
        <strain evidence="2 3">SAG 2036</strain>
    </source>
</reference>
<comment type="caution">
    <text evidence="2">The sequence shown here is derived from an EMBL/GenBank/DDBJ whole genome shotgun (WGS) entry which is preliminary data.</text>
</comment>
<dbReference type="AlphaFoldDB" id="A0AAW1PZI4"/>
<evidence type="ECO:0000256" key="1">
    <source>
        <dbReference type="ARBA" id="ARBA00005351"/>
    </source>
</evidence>
<protein>
    <submittedName>
        <fullName evidence="2">Uncharacterized protein</fullName>
    </submittedName>
</protein>
<name>A0AAW1PZI4_9CHLO</name>
<evidence type="ECO:0000313" key="3">
    <source>
        <dbReference type="Proteomes" id="UP001465755"/>
    </source>
</evidence>
<sequence length="184" mass="20273">MSASGVDKAVEKLRQCLAADQAYEGQQIALTTHSRLRSRKRLVESYQLLEQAAVLQLQQGQVTCGAELAGLLVQDFKKDKVIADDQSLLRLAFTGILENSKRSLPDTPLVHFLILLQQALAEASLPLVQLLKEEYASALAVDESLPMLFEQIMSRHFQIAPRGNMGGMMASMLEMLNGFGQADE</sequence>
<proteinExistence type="inferred from homology"/>
<dbReference type="Pfam" id="PF04190">
    <property type="entry name" value="GET4"/>
    <property type="match status" value="1"/>
</dbReference>
<accession>A0AAW1PZI4</accession>
<dbReference type="InterPro" id="IPR007317">
    <property type="entry name" value="GET4"/>
</dbReference>
<organism evidence="2 3">
    <name type="scientific">Symbiochloris irregularis</name>
    <dbReference type="NCBI Taxonomy" id="706552"/>
    <lineage>
        <taxon>Eukaryota</taxon>
        <taxon>Viridiplantae</taxon>
        <taxon>Chlorophyta</taxon>
        <taxon>core chlorophytes</taxon>
        <taxon>Trebouxiophyceae</taxon>
        <taxon>Trebouxiales</taxon>
        <taxon>Trebouxiaceae</taxon>
        <taxon>Symbiochloris</taxon>
    </lineage>
</organism>
<keyword evidence="3" id="KW-1185">Reference proteome</keyword>
<dbReference type="Proteomes" id="UP001465755">
    <property type="component" value="Unassembled WGS sequence"/>
</dbReference>
<dbReference type="GO" id="GO:0005829">
    <property type="term" value="C:cytosol"/>
    <property type="evidence" value="ECO:0007669"/>
    <property type="project" value="TreeGrafter"/>
</dbReference>
<gene>
    <name evidence="2" type="ORF">WJX73_006334</name>
</gene>
<dbReference type="PANTHER" id="PTHR12875">
    <property type="entry name" value="GOLGI TO ER TRAFFIC PROTEIN 4 HOMOLOG"/>
    <property type="match status" value="1"/>
</dbReference>
<dbReference type="EMBL" id="JALJOQ010000001">
    <property type="protein sequence ID" value="KAK9815065.1"/>
    <property type="molecule type" value="Genomic_DNA"/>
</dbReference>
<dbReference type="GO" id="GO:0045048">
    <property type="term" value="P:protein insertion into ER membrane"/>
    <property type="evidence" value="ECO:0007669"/>
    <property type="project" value="InterPro"/>
</dbReference>
<dbReference type="Gene3D" id="1.25.40.10">
    <property type="entry name" value="Tetratricopeptide repeat domain"/>
    <property type="match status" value="2"/>
</dbReference>
<dbReference type="PANTHER" id="PTHR12875:SF0">
    <property type="entry name" value="GOLGI TO ER TRAFFIC PROTEIN 4 HOMOLOG"/>
    <property type="match status" value="1"/>
</dbReference>
<dbReference type="InterPro" id="IPR011990">
    <property type="entry name" value="TPR-like_helical_dom_sf"/>
</dbReference>
<comment type="similarity">
    <text evidence="1">Belongs to the GET4 family.</text>
</comment>
<evidence type="ECO:0000313" key="2">
    <source>
        <dbReference type="EMBL" id="KAK9815065.1"/>
    </source>
</evidence>